<dbReference type="Gene3D" id="3.40.50.1000">
    <property type="entry name" value="HAD superfamily/HAD-like"/>
    <property type="match status" value="2"/>
</dbReference>
<dbReference type="Pfam" id="PF13242">
    <property type="entry name" value="Hydrolase_like"/>
    <property type="match status" value="1"/>
</dbReference>
<sequence length="308" mass="34016">MGASNDVNNVFEMISIPKNLFLHHRIAGIAKSIAYAGVLTATKYSMANQSVKLALIDLSGTLHVDDQPTEGAVEALKRLRQHGVKVKFVTNTTKESVGSLFERLRKIGFELERDEIYGSLGAAADYVRKNKLNPYYLLTDDARTDMPPNNAERAIDSVVVGLAPDKFCYEHLNEAFRVLHQNRSGGNVQLVAIHEGRYYKAKDGIALGPGCFVKGLEYSTGVKPVCIGKPNEYFFRSALPEGVRVEECVMIGDDPNDDCLGAMRIGMKGYLVETGKYQPEMYTEQNRPAVSGIFRTFSDVVEHIITSG</sequence>
<dbReference type="GO" id="GO:0005634">
    <property type="term" value="C:nucleus"/>
    <property type="evidence" value="ECO:0007669"/>
    <property type="project" value="UniProtKB-SubCell"/>
</dbReference>
<dbReference type="NCBIfam" id="TIGR01460">
    <property type="entry name" value="HAD-SF-IIA"/>
    <property type="match status" value="1"/>
</dbReference>
<dbReference type="GO" id="GO:0046872">
    <property type="term" value="F:metal ion binding"/>
    <property type="evidence" value="ECO:0007669"/>
    <property type="project" value="UniProtKB-KW"/>
</dbReference>
<reference evidence="8" key="1">
    <citation type="submission" date="2014-01" db="EMBL/GenBank/DDBJ databases">
        <title>The Genome Sequence of Anopheles farauti FAR1 (V2).</title>
        <authorList>
            <consortium name="The Broad Institute Genomics Platform"/>
            <person name="Neafsey D.E."/>
            <person name="Besansky N."/>
            <person name="Howell P."/>
            <person name="Walton C."/>
            <person name="Young S.K."/>
            <person name="Zeng Q."/>
            <person name="Gargeya S."/>
            <person name="Fitzgerald M."/>
            <person name="Haas B."/>
            <person name="Abouelleil A."/>
            <person name="Allen A.W."/>
            <person name="Alvarado L."/>
            <person name="Arachchi H.M."/>
            <person name="Berlin A.M."/>
            <person name="Chapman S.B."/>
            <person name="Gainer-Dewar J."/>
            <person name="Goldberg J."/>
            <person name="Griggs A."/>
            <person name="Gujja S."/>
            <person name="Hansen M."/>
            <person name="Howarth C."/>
            <person name="Imamovic A."/>
            <person name="Ireland A."/>
            <person name="Larimer J."/>
            <person name="McCowan C."/>
            <person name="Murphy C."/>
            <person name="Pearson M."/>
            <person name="Poon T.W."/>
            <person name="Priest M."/>
            <person name="Roberts A."/>
            <person name="Saif S."/>
            <person name="Shea T."/>
            <person name="Sisk P."/>
            <person name="Sykes S."/>
            <person name="Wortman J."/>
            <person name="Nusbaum C."/>
            <person name="Birren B."/>
        </authorList>
    </citation>
    <scope>NUCLEOTIDE SEQUENCE [LARGE SCALE GENOMIC DNA]</scope>
    <source>
        <strain evidence="8">FAR1</strain>
    </source>
</reference>
<keyword evidence="3" id="KW-0479">Metal-binding</keyword>
<dbReference type="NCBIfam" id="TIGR01458">
    <property type="entry name" value="HAD-SF-IIA-hyp3"/>
    <property type="match status" value="1"/>
</dbReference>
<evidence type="ECO:0000256" key="3">
    <source>
        <dbReference type="ARBA" id="ARBA00022723"/>
    </source>
</evidence>
<dbReference type="EnsemblMetazoa" id="AFAF017697-RA">
    <property type="protein sequence ID" value="AFAF017697-PA"/>
    <property type="gene ID" value="AFAF017697"/>
</dbReference>
<dbReference type="PANTHER" id="PTHR19288:SF46">
    <property type="entry name" value="HALOACID DEHALOGENASE-LIKE HYDROLASE DOMAIN-CONTAINING PROTEIN 2"/>
    <property type="match status" value="1"/>
</dbReference>
<keyword evidence="4" id="KW-0460">Magnesium</keyword>
<dbReference type="GO" id="GO:0016791">
    <property type="term" value="F:phosphatase activity"/>
    <property type="evidence" value="ECO:0007669"/>
    <property type="project" value="InterPro"/>
</dbReference>
<evidence type="ECO:0000256" key="5">
    <source>
        <dbReference type="ARBA" id="ARBA00039666"/>
    </source>
</evidence>
<evidence type="ECO:0000313" key="7">
    <source>
        <dbReference type="EnsemblMetazoa" id="AFAF017697-PA"/>
    </source>
</evidence>
<evidence type="ECO:0000256" key="4">
    <source>
        <dbReference type="ARBA" id="ARBA00022842"/>
    </source>
</evidence>
<dbReference type="GO" id="GO:0004427">
    <property type="term" value="F:inorganic diphosphate phosphatase activity"/>
    <property type="evidence" value="ECO:0007669"/>
    <property type="project" value="UniProtKB-EC"/>
</dbReference>
<evidence type="ECO:0000256" key="1">
    <source>
        <dbReference type="ARBA" id="ARBA00001946"/>
    </source>
</evidence>
<proteinExistence type="inferred from homology"/>
<dbReference type="Proteomes" id="UP000075886">
    <property type="component" value="Unassembled WGS sequence"/>
</dbReference>
<dbReference type="GO" id="GO:0005737">
    <property type="term" value="C:cytoplasm"/>
    <property type="evidence" value="ECO:0007669"/>
    <property type="project" value="UniProtKB-SubCell"/>
</dbReference>
<evidence type="ECO:0000313" key="8">
    <source>
        <dbReference type="Proteomes" id="UP000075886"/>
    </source>
</evidence>
<evidence type="ECO:0000256" key="2">
    <source>
        <dbReference type="ARBA" id="ARBA00007958"/>
    </source>
</evidence>
<organism evidence="7 8">
    <name type="scientific">Anopheles farauti</name>
    <dbReference type="NCBI Taxonomy" id="69004"/>
    <lineage>
        <taxon>Eukaryota</taxon>
        <taxon>Metazoa</taxon>
        <taxon>Ecdysozoa</taxon>
        <taxon>Arthropoda</taxon>
        <taxon>Hexapoda</taxon>
        <taxon>Insecta</taxon>
        <taxon>Pterygota</taxon>
        <taxon>Neoptera</taxon>
        <taxon>Endopterygota</taxon>
        <taxon>Diptera</taxon>
        <taxon>Nematocera</taxon>
        <taxon>Culicoidea</taxon>
        <taxon>Culicidae</taxon>
        <taxon>Anophelinae</taxon>
        <taxon>Anopheles</taxon>
    </lineage>
</organism>
<comment type="cofactor">
    <cofactor evidence="1">
        <name>Mg(2+)</name>
        <dbReference type="ChEBI" id="CHEBI:18420"/>
    </cofactor>
</comment>
<dbReference type="InterPro" id="IPR002645">
    <property type="entry name" value="STAS_dom"/>
</dbReference>
<protein>
    <recommendedName>
        <fullName evidence="5">Haloacid dehalogenase-like hydrolase domain-containing protein 2</fullName>
    </recommendedName>
</protein>
<accession>A0A182QVH1</accession>
<keyword evidence="8" id="KW-1185">Reference proteome</keyword>
<comment type="similarity">
    <text evidence="2">Belongs to the HAD-like hydrolase superfamily.</text>
</comment>
<dbReference type="InterPro" id="IPR023214">
    <property type="entry name" value="HAD_sf"/>
</dbReference>
<reference evidence="7" key="2">
    <citation type="submission" date="2020-05" db="UniProtKB">
        <authorList>
            <consortium name="EnsemblMetazoa"/>
        </authorList>
    </citation>
    <scope>IDENTIFICATION</scope>
    <source>
        <strain evidence="7">FAR1</strain>
    </source>
</reference>
<dbReference type="SUPFAM" id="SSF56784">
    <property type="entry name" value="HAD-like"/>
    <property type="match status" value="1"/>
</dbReference>
<evidence type="ECO:0000259" key="6">
    <source>
        <dbReference type="PROSITE" id="PS50801"/>
    </source>
</evidence>
<dbReference type="PANTHER" id="PTHR19288">
    <property type="entry name" value="4-NITROPHENYLPHOSPHATASE-RELATED"/>
    <property type="match status" value="1"/>
</dbReference>
<dbReference type="VEuPathDB" id="VectorBase:AFAF017697"/>
<dbReference type="InterPro" id="IPR006355">
    <property type="entry name" value="LHPP/HDHD2"/>
</dbReference>
<dbReference type="Pfam" id="PF13344">
    <property type="entry name" value="Hydrolase_6"/>
    <property type="match status" value="1"/>
</dbReference>
<dbReference type="InterPro" id="IPR036412">
    <property type="entry name" value="HAD-like_sf"/>
</dbReference>
<dbReference type="EMBL" id="AXCN02001825">
    <property type="status" value="NOT_ANNOTATED_CDS"/>
    <property type="molecule type" value="Genomic_DNA"/>
</dbReference>
<name>A0A182QVH1_9DIPT</name>
<dbReference type="PROSITE" id="PS50801">
    <property type="entry name" value="STAS"/>
    <property type="match status" value="1"/>
</dbReference>
<dbReference type="AlphaFoldDB" id="A0A182QVH1"/>
<dbReference type="STRING" id="69004.A0A182QVH1"/>
<dbReference type="InterPro" id="IPR006357">
    <property type="entry name" value="HAD-SF_hydro_IIA"/>
</dbReference>
<feature type="domain" description="STAS" evidence="6">
    <location>
        <begin position="55"/>
        <end position="127"/>
    </location>
</feature>